<dbReference type="Gene3D" id="3.40.1110.10">
    <property type="entry name" value="Calcium-transporting ATPase, cytoplasmic domain N"/>
    <property type="match status" value="1"/>
</dbReference>
<dbReference type="AlphaFoldDB" id="A5I5V5"/>
<keyword evidence="20" id="KW-0378">Hydrolase</keyword>
<proteinExistence type="inferred from homology"/>
<accession>A7G738</accession>
<name>A5I5V5_CLOBH</name>
<dbReference type="SUPFAM" id="SSF81660">
    <property type="entry name" value="Metal cation-transporting ATPase, ATP-binding domain N"/>
    <property type="match status" value="1"/>
</dbReference>
<dbReference type="Pfam" id="PF00690">
    <property type="entry name" value="Cation_ATPase_N"/>
    <property type="match status" value="1"/>
</dbReference>
<dbReference type="InterPro" id="IPR044492">
    <property type="entry name" value="P_typ_ATPase_HD_dom"/>
</dbReference>
<evidence type="ECO:0000256" key="9">
    <source>
        <dbReference type="ARBA" id="ARBA00022692"/>
    </source>
</evidence>
<dbReference type="CDD" id="cd02077">
    <property type="entry name" value="P-type_ATPase_Mg"/>
    <property type="match status" value="1"/>
</dbReference>
<dbReference type="Pfam" id="PF00122">
    <property type="entry name" value="E1-E2_ATPase"/>
    <property type="match status" value="1"/>
</dbReference>
<gene>
    <name evidence="20" type="primary">mgtA</name>
    <name evidence="20" type="ordered locus">CBO2869</name>
</gene>
<keyword evidence="21" id="KW-1185">Reference proteome</keyword>
<evidence type="ECO:0000256" key="12">
    <source>
        <dbReference type="ARBA" id="ARBA00022842"/>
    </source>
</evidence>
<dbReference type="SUPFAM" id="SSF81653">
    <property type="entry name" value="Calcium ATPase, transduction domain A"/>
    <property type="match status" value="1"/>
</dbReference>
<dbReference type="PRINTS" id="PR01836">
    <property type="entry name" value="MGATPASE"/>
</dbReference>
<keyword evidence="9 18" id="KW-0812">Transmembrane</keyword>
<dbReference type="NCBIfam" id="TIGR01524">
    <property type="entry name" value="ATPase-IIIB_Mg"/>
    <property type="match status" value="1"/>
</dbReference>
<evidence type="ECO:0000256" key="1">
    <source>
        <dbReference type="ARBA" id="ARBA00003954"/>
    </source>
</evidence>
<dbReference type="KEGG" id="cbh:CLC_2768"/>
<feature type="domain" description="Cation-transporting P-type ATPase N-terminal" evidence="19">
    <location>
        <begin position="22"/>
        <end position="95"/>
    </location>
</feature>
<protein>
    <recommendedName>
        <fullName evidence="5">Magnesium-transporting ATPase, P-type 1</fullName>
        <ecNumber evidence="4">7.2.2.14</ecNumber>
    </recommendedName>
    <alternativeName>
        <fullName evidence="16">Mg(2+) transport ATPase, P-type 1</fullName>
    </alternativeName>
</protein>
<dbReference type="GeneID" id="5187124"/>
<keyword evidence="11" id="KW-0067">ATP-binding</keyword>
<dbReference type="Pfam" id="PF13246">
    <property type="entry name" value="Cation_ATPase"/>
    <property type="match status" value="1"/>
</dbReference>
<evidence type="ECO:0000256" key="8">
    <source>
        <dbReference type="ARBA" id="ARBA00022553"/>
    </source>
</evidence>
<sequence>MINKRKVNVQSIEQENTKKLFNLSKMNLQEVYKELNTDIKGLTINEVENRIEQYGLNQVEHEKPIPWYVQLFKAFINPFILVLLVLAGVSLITDVILVAPENRSFTTVIVVGVMVTISGLLKFSEELKSNKAAEKLKQLVRTTAAVYRKESDIKEIDMSEIVPGDIVYLAAGDMIPADVRIITSKDLFVSQSSLTGESEPVEKYSILKNRNEDLSVSELDNICLLGTNIISGSATAVVISTGNDTYLGTMASTLTETKNLTSFEKGINSVSMLLIKFMFVMVPIVFFINGITKGNWLEALLFAISIAVGLTPEMLPMIVTTNLAKGAVVMAKRKTVVKKLDAIQNFGAMDVLCTDKTGTLTLDKIVVERYLNIHGEQDQRVLRHAYLNSFYQTGLRNLMDIAILEHGNEKGFKELEKNYLKVDEIPFDFVRRRMSVVLKNNEGKRQLITKGAVEEMLSACTLAEYKGEVVELTEDIKNKVLRMVTRLNNEGMRVIAIAQKNNIADENNFTVKDESNMVLMGYVGFLDPPKDSAKDAIKALNENGVAVKILTGDNDAVTLKICEEVGLKITNVLLGNEVEKMGDDKLAEIVENTNVFAKLSPLQKSRIIKILQNKGHTVGFMGDGINDAAALRQADVGISVDTAVDIAKESADIILLEKNLMVLEEGVIEGRKVFGNIIKYIKMTASSNFGNVFSVLVASMFLPFLPMLPIHLLIQNLFYDISQISIPWDTMDKEYLRKPRKWNASDIGRFMIFIGPVSSIFDIITYLVMWFVFKANTPAMQSLFQSGWFIEGLLSQTLIVHMIRTKKIPFIQSRATAPVLLLTGIIMAAGICLPFTSFGASVGLQPLPFLYFPWLIGILLAYCVLTQFIKRLYIKKFNSWL</sequence>
<dbReference type="SUPFAM" id="SSF56784">
    <property type="entry name" value="HAD-like"/>
    <property type="match status" value="1"/>
</dbReference>
<dbReference type="Gene3D" id="1.20.1110.10">
    <property type="entry name" value="Calcium-transporting ATPase, transmembrane domain"/>
    <property type="match status" value="1"/>
</dbReference>
<dbReference type="PROSITE" id="PS00154">
    <property type="entry name" value="ATPASE_E1_E2"/>
    <property type="match status" value="1"/>
</dbReference>
<keyword evidence="15 18" id="KW-0472">Membrane</keyword>
<evidence type="ECO:0000313" key="21">
    <source>
        <dbReference type="Proteomes" id="UP000001986"/>
    </source>
</evidence>
<dbReference type="HOGENOM" id="CLU_002360_6_3_9"/>
<evidence type="ECO:0000256" key="11">
    <source>
        <dbReference type="ARBA" id="ARBA00022840"/>
    </source>
</evidence>
<evidence type="ECO:0000256" key="15">
    <source>
        <dbReference type="ARBA" id="ARBA00023136"/>
    </source>
</evidence>
<dbReference type="NCBIfam" id="NF011702">
    <property type="entry name" value="PRK15122.1"/>
    <property type="match status" value="1"/>
</dbReference>
<dbReference type="InterPro" id="IPR059000">
    <property type="entry name" value="ATPase_P-type_domA"/>
</dbReference>
<evidence type="ECO:0000256" key="2">
    <source>
        <dbReference type="ARBA" id="ARBA00004429"/>
    </source>
</evidence>
<accession>A5I5V5</accession>
<dbReference type="Proteomes" id="UP000001986">
    <property type="component" value="Chromosome"/>
</dbReference>
<dbReference type="InterPro" id="IPR023299">
    <property type="entry name" value="ATPase_P-typ_cyto_dom_N"/>
</dbReference>
<dbReference type="SUPFAM" id="SSF81665">
    <property type="entry name" value="Calcium ATPase, transmembrane domain M"/>
    <property type="match status" value="1"/>
</dbReference>
<dbReference type="GO" id="GO:0019829">
    <property type="term" value="F:ATPase-coupled monoatomic cation transmembrane transporter activity"/>
    <property type="evidence" value="ECO:0000318"/>
    <property type="project" value="GO_Central"/>
</dbReference>
<dbReference type="SMART" id="SM00831">
    <property type="entry name" value="Cation_ATPase_N"/>
    <property type="match status" value="1"/>
</dbReference>
<comment type="subcellular location">
    <subcellularLocation>
        <location evidence="2">Cell inner membrane</location>
        <topology evidence="2">Multi-pass membrane protein</topology>
    </subcellularLocation>
</comment>
<feature type="transmembrane region" description="Helical" evidence="18">
    <location>
        <begin position="79"/>
        <end position="99"/>
    </location>
</feature>
<feature type="transmembrane region" description="Helical" evidence="18">
    <location>
        <begin position="815"/>
        <end position="837"/>
    </location>
</feature>
<dbReference type="GO" id="GO:0005886">
    <property type="term" value="C:plasma membrane"/>
    <property type="evidence" value="ECO:0000318"/>
    <property type="project" value="GO_Central"/>
</dbReference>
<evidence type="ECO:0000256" key="4">
    <source>
        <dbReference type="ARBA" id="ARBA00012786"/>
    </source>
</evidence>
<dbReference type="InterPro" id="IPR023214">
    <property type="entry name" value="HAD_sf"/>
</dbReference>
<evidence type="ECO:0000259" key="19">
    <source>
        <dbReference type="SMART" id="SM00831"/>
    </source>
</evidence>
<feature type="transmembrane region" description="Helical" evidence="18">
    <location>
        <begin position="689"/>
        <end position="706"/>
    </location>
</feature>
<keyword evidence="13" id="KW-1278">Translocase</keyword>
<evidence type="ECO:0000256" key="16">
    <source>
        <dbReference type="ARBA" id="ARBA00029806"/>
    </source>
</evidence>
<dbReference type="SFLD" id="SFLDF00027">
    <property type="entry name" value="p-type_atpase"/>
    <property type="match status" value="1"/>
</dbReference>
<dbReference type="InterPro" id="IPR008250">
    <property type="entry name" value="ATPase_P-typ_transduc_dom_A_sf"/>
</dbReference>
<feature type="transmembrane region" description="Helical" evidence="18">
    <location>
        <begin position="849"/>
        <end position="869"/>
    </location>
</feature>
<dbReference type="NCBIfam" id="TIGR01494">
    <property type="entry name" value="ATPase_P-type"/>
    <property type="match status" value="3"/>
</dbReference>
<keyword evidence="8" id="KW-0597">Phosphoprotein</keyword>
<dbReference type="InterPro" id="IPR023298">
    <property type="entry name" value="ATPase_P-typ_TM_dom_sf"/>
</dbReference>
<comment type="function">
    <text evidence="1">Mediates magnesium influx to the cytosol.</text>
</comment>
<dbReference type="EC" id="7.2.2.14" evidence="4"/>
<keyword evidence="7" id="KW-0997">Cell inner membrane</keyword>
<keyword evidence="14 18" id="KW-1133">Transmembrane helix</keyword>
<dbReference type="InterPro" id="IPR006068">
    <property type="entry name" value="ATPase_P-typ_cation-transptr_C"/>
</dbReference>
<dbReference type="SFLD" id="SFLDG00002">
    <property type="entry name" value="C1.7:_P-type_atpase_like"/>
    <property type="match status" value="1"/>
</dbReference>
<evidence type="ECO:0000256" key="18">
    <source>
        <dbReference type="SAM" id="Phobius"/>
    </source>
</evidence>
<evidence type="ECO:0000256" key="10">
    <source>
        <dbReference type="ARBA" id="ARBA00022741"/>
    </source>
</evidence>
<dbReference type="PANTHER" id="PTHR42861">
    <property type="entry name" value="CALCIUM-TRANSPORTING ATPASE"/>
    <property type="match status" value="1"/>
</dbReference>
<feature type="transmembrane region" description="Helical" evidence="18">
    <location>
        <begin position="300"/>
        <end position="324"/>
    </location>
</feature>
<dbReference type="RefSeq" id="WP_012047937.1">
    <property type="nucleotide sequence ID" value="NC_009698.1"/>
</dbReference>
<feature type="transmembrane region" description="Helical" evidence="18">
    <location>
        <begin position="105"/>
        <end position="123"/>
    </location>
</feature>
<dbReference type="InterPro" id="IPR006415">
    <property type="entry name" value="P-type_ATPase_IIIB"/>
</dbReference>
<evidence type="ECO:0000256" key="13">
    <source>
        <dbReference type="ARBA" id="ARBA00022967"/>
    </source>
</evidence>
<dbReference type="InterPro" id="IPR004014">
    <property type="entry name" value="ATPase_P-typ_cation-transptr_N"/>
</dbReference>
<evidence type="ECO:0000256" key="3">
    <source>
        <dbReference type="ARBA" id="ARBA00008746"/>
    </source>
</evidence>
<dbReference type="GO" id="GO:0015444">
    <property type="term" value="F:P-type magnesium transporter activity"/>
    <property type="evidence" value="ECO:0007669"/>
    <property type="project" value="UniProtKB-EC"/>
</dbReference>
<comment type="similarity">
    <text evidence="3">Belongs to the cation transport ATPase (P-type) (TC 3.A.3) family. Type IIIB subfamily.</text>
</comment>
<dbReference type="GO" id="GO:0016887">
    <property type="term" value="F:ATP hydrolysis activity"/>
    <property type="evidence" value="ECO:0007669"/>
    <property type="project" value="InterPro"/>
</dbReference>
<dbReference type="InterPro" id="IPR001757">
    <property type="entry name" value="P_typ_ATPase"/>
</dbReference>
<dbReference type="InterPro" id="IPR018303">
    <property type="entry name" value="ATPase_P-typ_P_site"/>
</dbReference>
<dbReference type="Gene3D" id="3.40.50.1000">
    <property type="entry name" value="HAD superfamily/HAD-like"/>
    <property type="match status" value="1"/>
</dbReference>
<evidence type="ECO:0000256" key="7">
    <source>
        <dbReference type="ARBA" id="ARBA00022519"/>
    </source>
</evidence>
<comment type="catalytic activity">
    <reaction evidence="17">
        <text>Mg(2+)(out) + ATP + H2O = Mg(2+)(in) + ADP + phosphate + H(+)</text>
        <dbReference type="Rhea" id="RHEA:10260"/>
        <dbReference type="ChEBI" id="CHEBI:15377"/>
        <dbReference type="ChEBI" id="CHEBI:15378"/>
        <dbReference type="ChEBI" id="CHEBI:18420"/>
        <dbReference type="ChEBI" id="CHEBI:30616"/>
        <dbReference type="ChEBI" id="CHEBI:43474"/>
        <dbReference type="ChEBI" id="CHEBI:456216"/>
        <dbReference type="EC" id="7.2.2.14"/>
    </reaction>
</comment>
<feature type="transmembrane region" description="Helical" evidence="18">
    <location>
        <begin position="750"/>
        <end position="773"/>
    </location>
</feature>
<dbReference type="GO" id="GO:0005524">
    <property type="term" value="F:ATP binding"/>
    <property type="evidence" value="ECO:0007669"/>
    <property type="project" value="UniProtKB-KW"/>
</dbReference>
<evidence type="ECO:0000256" key="17">
    <source>
        <dbReference type="ARBA" id="ARBA00047295"/>
    </source>
</evidence>
<evidence type="ECO:0000256" key="6">
    <source>
        <dbReference type="ARBA" id="ARBA00022475"/>
    </source>
</evidence>
<keyword evidence="10" id="KW-0547">Nucleotide-binding</keyword>
<keyword evidence="12" id="KW-0460">Magnesium</keyword>
<feature type="transmembrane region" description="Helical" evidence="18">
    <location>
        <begin position="267"/>
        <end position="288"/>
    </location>
</feature>
<dbReference type="EMBL" id="AM412317">
    <property type="protein sequence ID" value="CAL84435.1"/>
    <property type="molecule type" value="Genomic_DNA"/>
</dbReference>
<dbReference type="Gene3D" id="2.70.150.10">
    <property type="entry name" value="Calcium-transporting ATPase, cytoplasmic transduction domain A"/>
    <property type="match status" value="1"/>
</dbReference>
<keyword evidence="6" id="KW-1003">Cell membrane</keyword>
<reference evidence="20 21" key="1">
    <citation type="journal article" date="2007" name="Genome Res.">
        <title>Genome sequence of a proteolytic (Group I) Clostridium botulinum strain Hall A and comparative analysis of the clostridial genomes.</title>
        <authorList>
            <person name="Sebaihia M."/>
            <person name="Peck M.W."/>
            <person name="Minton N.P."/>
            <person name="Thomson N.R."/>
            <person name="Holden M.T.G."/>
            <person name="Mitchell W.J."/>
            <person name="Carter A.T."/>
            <person name="Bentley S.D."/>
            <person name="Mason D.R."/>
            <person name="Crossman L."/>
            <person name="Paul C.J."/>
            <person name="Ivens A."/>
            <person name="Wells-Bennik M.H.J."/>
            <person name="Davis I.J."/>
            <person name="Cerdeno-Tarraga A.M."/>
            <person name="Churcher C."/>
            <person name="Quail M.A."/>
            <person name="Chillingworth T."/>
            <person name="Feltwell T."/>
            <person name="Fraser A."/>
            <person name="Goodhead I."/>
            <person name="Hance Z."/>
            <person name="Jagels K."/>
            <person name="Larke N."/>
            <person name="Maddison M."/>
            <person name="Moule S."/>
            <person name="Mungall K."/>
            <person name="Norbertczak H."/>
            <person name="Rabbinowitsch E."/>
            <person name="Sanders M."/>
            <person name="Simmonds M."/>
            <person name="White B."/>
            <person name="Whithead S."/>
            <person name="Parkhill J."/>
        </authorList>
    </citation>
    <scope>NUCLEOTIDE SEQUENCE [LARGE SCALE GENOMIC DNA]</scope>
    <source>
        <strain evidence="21">Hall / ATCC 3502 / NCTC 13319 / Type A [Sanger]</strain>
    </source>
</reference>
<dbReference type="SFLD" id="SFLDS00003">
    <property type="entry name" value="Haloacid_Dehalogenase"/>
    <property type="match status" value="1"/>
</dbReference>
<dbReference type="Pfam" id="PF00689">
    <property type="entry name" value="Cation_ATPase_C"/>
    <property type="match status" value="1"/>
</dbReference>
<dbReference type="PATRIC" id="fig|413999.7.peg.2853"/>
<organism evidence="20 21">
    <name type="scientific">Clostridium botulinum (strain Hall / ATCC 3502 / NCTC 13319 / Type A)</name>
    <dbReference type="NCBI Taxonomy" id="441771"/>
    <lineage>
        <taxon>Bacteria</taxon>
        <taxon>Bacillati</taxon>
        <taxon>Bacillota</taxon>
        <taxon>Clostridia</taxon>
        <taxon>Eubacteriales</taxon>
        <taxon>Clostridiaceae</taxon>
        <taxon>Clostridium</taxon>
    </lineage>
</organism>
<evidence type="ECO:0000313" key="20">
    <source>
        <dbReference type="EMBL" id="CAL84435.1"/>
    </source>
</evidence>
<dbReference type="KEGG" id="cbo:CBO2869"/>
<evidence type="ECO:0000256" key="5">
    <source>
        <dbReference type="ARBA" id="ARBA00013555"/>
    </source>
</evidence>
<dbReference type="InterPro" id="IPR036412">
    <property type="entry name" value="HAD-like_sf"/>
</dbReference>
<evidence type="ECO:0000256" key="14">
    <source>
        <dbReference type="ARBA" id="ARBA00022989"/>
    </source>
</evidence>